<sequence length="147" mass="16725">MPFRKPTTRRLVLTSVTFLNIAAGSHSPHRPPPTRRSSRISRCEMMLFEISEFMPRTREARADTTTTQLPLRPLPSAHSPKVVEHLLPTSTNPGTTCSTFSPRCIRIHRMRISADYLGGGADNGAVIDELNTSSKRWDMDWWMLRFC</sequence>
<proteinExistence type="predicted"/>
<comment type="caution">
    <text evidence="2">The sequence shown here is derived from an EMBL/GenBank/DDBJ whole genome shotgun (WGS) entry which is preliminary data.</text>
</comment>
<dbReference type="AlphaFoldDB" id="A0A9P5PDE1"/>
<evidence type="ECO:0000313" key="2">
    <source>
        <dbReference type="EMBL" id="KAF9060125.1"/>
    </source>
</evidence>
<dbReference type="Proteomes" id="UP000772434">
    <property type="component" value="Unassembled WGS sequence"/>
</dbReference>
<name>A0A9P5PDE1_9AGAR</name>
<evidence type="ECO:0008006" key="4">
    <source>
        <dbReference type="Google" id="ProtNLM"/>
    </source>
</evidence>
<dbReference type="EMBL" id="JADNRY010000259">
    <property type="protein sequence ID" value="KAF9060125.1"/>
    <property type="molecule type" value="Genomic_DNA"/>
</dbReference>
<evidence type="ECO:0000313" key="3">
    <source>
        <dbReference type="Proteomes" id="UP000772434"/>
    </source>
</evidence>
<feature type="chain" id="PRO_5040115645" description="Secreted protein" evidence="1">
    <location>
        <begin position="25"/>
        <end position="147"/>
    </location>
</feature>
<evidence type="ECO:0000256" key="1">
    <source>
        <dbReference type="SAM" id="SignalP"/>
    </source>
</evidence>
<gene>
    <name evidence="2" type="ORF">BDP27DRAFT_433585</name>
</gene>
<keyword evidence="1" id="KW-0732">Signal</keyword>
<organism evidence="2 3">
    <name type="scientific">Rhodocollybia butyracea</name>
    <dbReference type="NCBI Taxonomy" id="206335"/>
    <lineage>
        <taxon>Eukaryota</taxon>
        <taxon>Fungi</taxon>
        <taxon>Dikarya</taxon>
        <taxon>Basidiomycota</taxon>
        <taxon>Agaricomycotina</taxon>
        <taxon>Agaricomycetes</taxon>
        <taxon>Agaricomycetidae</taxon>
        <taxon>Agaricales</taxon>
        <taxon>Marasmiineae</taxon>
        <taxon>Omphalotaceae</taxon>
        <taxon>Rhodocollybia</taxon>
    </lineage>
</organism>
<protein>
    <recommendedName>
        <fullName evidence="4">Secreted protein</fullName>
    </recommendedName>
</protein>
<accession>A0A9P5PDE1</accession>
<keyword evidence="3" id="KW-1185">Reference proteome</keyword>
<feature type="signal peptide" evidence="1">
    <location>
        <begin position="1"/>
        <end position="24"/>
    </location>
</feature>
<reference evidence="2" key="1">
    <citation type="submission" date="2020-11" db="EMBL/GenBank/DDBJ databases">
        <authorList>
            <consortium name="DOE Joint Genome Institute"/>
            <person name="Ahrendt S."/>
            <person name="Riley R."/>
            <person name="Andreopoulos W."/>
            <person name="Labutti K."/>
            <person name="Pangilinan J."/>
            <person name="Ruiz-Duenas F.J."/>
            <person name="Barrasa J.M."/>
            <person name="Sanchez-Garcia M."/>
            <person name="Camarero S."/>
            <person name="Miyauchi S."/>
            <person name="Serrano A."/>
            <person name="Linde D."/>
            <person name="Babiker R."/>
            <person name="Drula E."/>
            <person name="Ayuso-Fernandez I."/>
            <person name="Pacheco R."/>
            <person name="Padilla G."/>
            <person name="Ferreira P."/>
            <person name="Barriuso J."/>
            <person name="Kellner H."/>
            <person name="Castanera R."/>
            <person name="Alfaro M."/>
            <person name="Ramirez L."/>
            <person name="Pisabarro A.G."/>
            <person name="Kuo A."/>
            <person name="Tritt A."/>
            <person name="Lipzen A."/>
            <person name="He G."/>
            <person name="Yan M."/>
            <person name="Ng V."/>
            <person name="Cullen D."/>
            <person name="Martin F."/>
            <person name="Rosso M.-N."/>
            <person name="Henrissat B."/>
            <person name="Hibbett D."/>
            <person name="Martinez A.T."/>
            <person name="Grigoriev I.V."/>
        </authorList>
    </citation>
    <scope>NUCLEOTIDE SEQUENCE</scope>
    <source>
        <strain evidence="2">AH 40177</strain>
    </source>
</reference>